<dbReference type="InterPro" id="IPR029044">
    <property type="entry name" value="Nucleotide-diphossugar_trans"/>
</dbReference>
<evidence type="ECO:0000313" key="2">
    <source>
        <dbReference type="WBParaSite" id="PSAMB.scaffold2847size20910.g19392.t1"/>
    </source>
</evidence>
<protein>
    <submittedName>
        <fullName evidence="2">Nucleotide-diphospho-sugar transferase domain-containing protein</fullName>
    </submittedName>
</protein>
<sequence length="298" mass="34720">MRIFPCYAQSVDYELINVNLDDDIYAKTTCAEFQDYNFRRHCILAQYLIKSDATYAMAMDADVAVVNPNHCVEDYIVSNSSLIFYERFHTFEVAACSFIVKNDEYGREFLMNWARYSRKVPSVSWANSDNGALLSLLLEKRFVSGHERKMCTKIWQNANALNDYLQYIHCVYIFLGSKRNDLIERIRILRRGHGWGRDSWTSDGKWCDHDFLLHAIKADDYNSNVNDVSLPFSEPVKLVDCKLGQSFNITFQMKPEQHLPCDDLAKRLQNRLIVPRTLAVPYLDDSDLECWPKCDEQT</sequence>
<dbReference type="AlphaFoldDB" id="A0A914W096"/>
<dbReference type="PANTHER" id="PTHR31562">
    <property type="entry name" value="PROTEIN CBG18972"/>
    <property type="match status" value="1"/>
</dbReference>
<dbReference type="WBParaSite" id="PSAMB.scaffold2847size20910.g19392.t1">
    <property type="protein sequence ID" value="PSAMB.scaffold2847size20910.g19392.t1"/>
    <property type="gene ID" value="PSAMB.scaffold2847size20910.g19392"/>
</dbReference>
<dbReference type="Gene3D" id="3.90.550.10">
    <property type="entry name" value="Spore Coat Polysaccharide Biosynthesis Protein SpsA, Chain A"/>
    <property type="match status" value="1"/>
</dbReference>
<accession>A0A914W096</accession>
<dbReference type="Pfam" id="PF03314">
    <property type="entry name" value="DUF273"/>
    <property type="match status" value="1"/>
</dbReference>
<dbReference type="Proteomes" id="UP000887566">
    <property type="component" value="Unplaced"/>
</dbReference>
<dbReference type="PANTHER" id="PTHR31562:SF4">
    <property type="entry name" value="DUF268 DOMAIN-CONTAINING PROTEIN-RELATED"/>
    <property type="match status" value="1"/>
</dbReference>
<proteinExistence type="predicted"/>
<reference evidence="2" key="1">
    <citation type="submission" date="2022-11" db="UniProtKB">
        <authorList>
            <consortium name="WormBaseParasite"/>
        </authorList>
    </citation>
    <scope>IDENTIFICATION</scope>
</reference>
<evidence type="ECO:0000313" key="1">
    <source>
        <dbReference type="Proteomes" id="UP000887566"/>
    </source>
</evidence>
<name>A0A914W096_9BILA</name>
<keyword evidence="1" id="KW-1185">Reference proteome</keyword>
<dbReference type="InterPro" id="IPR004988">
    <property type="entry name" value="DUF273"/>
</dbReference>
<organism evidence="1 2">
    <name type="scientific">Plectus sambesii</name>
    <dbReference type="NCBI Taxonomy" id="2011161"/>
    <lineage>
        <taxon>Eukaryota</taxon>
        <taxon>Metazoa</taxon>
        <taxon>Ecdysozoa</taxon>
        <taxon>Nematoda</taxon>
        <taxon>Chromadorea</taxon>
        <taxon>Plectida</taxon>
        <taxon>Plectina</taxon>
        <taxon>Plectoidea</taxon>
        <taxon>Plectidae</taxon>
        <taxon>Plectus</taxon>
    </lineage>
</organism>